<dbReference type="Proteomes" id="UP000611708">
    <property type="component" value="Unassembled WGS sequence"/>
</dbReference>
<feature type="domain" description="Thiamine pyrophosphate enzyme central" evidence="4">
    <location>
        <begin position="221"/>
        <end position="355"/>
    </location>
</feature>
<evidence type="ECO:0000259" key="6">
    <source>
        <dbReference type="Pfam" id="PF02776"/>
    </source>
</evidence>
<evidence type="ECO:0000256" key="1">
    <source>
        <dbReference type="ARBA" id="ARBA00007812"/>
    </source>
</evidence>
<dbReference type="InterPro" id="IPR029061">
    <property type="entry name" value="THDP-binding"/>
</dbReference>
<dbReference type="InterPro" id="IPR030817">
    <property type="entry name" value="Myo_inos_IolD"/>
</dbReference>
<dbReference type="Gene3D" id="3.40.50.970">
    <property type="match status" value="2"/>
</dbReference>
<dbReference type="RefSeq" id="WP_196263956.1">
    <property type="nucleotide sequence ID" value="NZ_JADQDN010000004.1"/>
</dbReference>
<dbReference type="EC" id="3.7.1.22" evidence="7"/>
<organism evidence="7 8">
    <name type="scientific">Microvirga terrestris</name>
    <dbReference type="NCBI Taxonomy" id="2791024"/>
    <lineage>
        <taxon>Bacteria</taxon>
        <taxon>Pseudomonadati</taxon>
        <taxon>Pseudomonadota</taxon>
        <taxon>Alphaproteobacteria</taxon>
        <taxon>Hyphomicrobiales</taxon>
        <taxon>Methylobacteriaceae</taxon>
        <taxon>Microvirga</taxon>
    </lineage>
</organism>
<dbReference type="EMBL" id="JADQDN010000004">
    <property type="protein sequence ID" value="MBF9196316.1"/>
    <property type="molecule type" value="Genomic_DNA"/>
</dbReference>
<dbReference type="InterPro" id="IPR011766">
    <property type="entry name" value="TPP_enzyme_TPP-bd"/>
</dbReference>
<dbReference type="PANTHER" id="PTHR18968:SF9">
    <property type="entry name" value="3D-(3,5_4)-TRIHYDROXYCYCLOHEXANE-1,2-DIONE HYDROLASE"/>
    <property type="match status" value="1"/>
</dbReference>
<dbReference type="InterPro" id="IPR029035">
    <property type="entry name" value="DHS-like_NAD/FAD-binding_dom"/>
</dbReference>
<comment type="similarity">
    <text evidence="1 3">Belongs to the TPP enzyme family.</text>
</comment>
<dbReference type="CDD" id="cd07035">
    <property type="entry name" value="TPP_PYR_POX_like"/>
    <property type="match status" value="1"/>
</dbReference>
<protein>
    <submittedName>
        <fullName evidence="7">3D-(3,5/4)-trihydroxycyclohexane-1,2-dione acylhydrolase (Decyclizing)</fullName>
        <ecNumber evidence="7">3.7.1.22</ecNumber>
    </submittedName>
</protein>
<reference evidence="7 8" key="1">
    <citation type="submission" date="2020-11" db="EMBL/GenBank/DDBJ databases">
        <authorList>
            <person name="Kim M.K."/>
        </authorList>
    </citation>
    <scope>NUCLEOTIDE SEQUENCE [LARGE SCALE GENOMIC DNA]</scope>
    <source>
        <strain evidence="7 8">BT290</strain>
    </source>
</reference>
<dbReference type="InterPro" id="IPR045229">
    <property type="entry name" value="TPP_enz"/>
</dbReference>
<name>A0ABS0HS56_9HYPH</name>
<dbReference type="InterPro" id="IPR012000">
    <property type="entry name" value="Thiamin_PyroP_enz_cen_dom"/>
</dbReference>
<keyword evidence="2 3" id="KW-0786">Thiamine pyrophosphate</keyword>
<dbReference type="SUPFAM" id="SSF52467">
    <property type="entry name" value="DHS-like NAD/FAD-binding domain"/>
    <property type="match status" value="1"/>
</dbReference>
<comment type="caution">
    <text evidence="7">The sequence shown here is derived from an EMBL/GenBank/DDBJ whole genome shotgun (WGS) entry which is preliminary data.</text>
</comment>
<sequence length="617" mass="66222">MRMSTIRLTMAQAIARFLTGQKTEIDGQVMPLFGGVWAIFGHGNVAGMGEALHGVRDTLPTFRAHNEQGMAHAAIAFAKASRRRRMMACTTSIGPGATNMVTAAAVAHVNRLPVLLLPGDVFANRKPDPVLQQIESFSDGTISANDCFKPVSRYFDRIARPEQIIPALQRAMAVLTDPADCGPVTLALCQDTQAEAYDYPESFFAEKIWTLRRIRPDEAELAQAVDLIRNAKKPFIVTGGGVLYSGAERALAAFVERHGLSVGETQAGKSSLPHDHQANLGAVGVTGTGAANALAEDADVVIAVGTRLQDFTTGSWALFKNQNRRIIGLNVQAFDATKHNALPLVADARVGLEELSRALGSWKAPESWTGKAREDKTRWFDTAARFTDPTNAELPSDAQVIGAVQRNSQPTDVVVCAAGGLPGELHKLWKASTALGYHLEYGYSCMGYEIAGGLGVKMADPSREVIVMVGDGSYLMMNSELATSVMLGQKLTVVLLDNRGYGCINRLQRATGGESFNNLLQHTNHVTLPDIDFAAHAASLGALAVKVKGIGELEDALKKARGAERSTVIVIDTDPLASTDEGGHWWDVAVPEVSVRDQVKAARKDYETALAAQRVGD</sequence>
<gene>
    <name evidence="7" type="primary">iolD</name>
    <name evidence="7" type="ORF">I2H36_09710</name>
</gene>
<evidence type="ECO:0000259" key="5">
    <source>
        <dbReference type="Pfam" id="PF02775"/>
    </source>
</evidence>
<dbReference type="NCBIfam" id="TIGR04377">
    <property type="entry name" value="myo_inos_iolD"/>
    <property type="match status" value="1"/>
</dbReference>
<accession>A0ABS0HS56</accession>
<proteinExistence type="inferred from homology"/>
<feature type="domain" description="Thiamine pyrophosphate enzyme TPP-binding" evidence="5">
    <location>
        <begin position="419"/>
        <end position="570"/>
    </location>
</feature>
<dbReference type="CDD" id="cd02003">
    <property type="entry name" value="TPP_IolD"/>
    <property type="match status" value="1"/>
</dbReference>
<dbReference type="Pfam" id="PF02776">
    <property type="entry name" value="TPP_enzyme_N"/>
    <property type="match status" value="1"/>
</dbReference>
<evidence type="ECO:0000256" key="2">
    <source>
        <dbReference type="ARBA" id="ARBA00023052"/>
    </source>
</evidence>
<dbReference type="PANTHER" id="PTHR18968">
    <property type="entry name" value="THIAMINE PYROPHOSPHATE ENZYMES"/>
    <property type="match status" value="1"/>
</dbReference>
<keyword evidence="7" id="KW-0378">Hydrolase</keyword>
<evidence type="ECO:0000313" key="7">
    <source>
        <dbReference type="EMBL" id="MBF9196316.1"/>
    </source>
</evidence>
<dbReference type="InterPro" id="IPR000399">
    <property type="entry name" value="TPP-bd_CS"/>
</dbReference>
<dbReference type="InterPro" id="IPR012001">
    <property type="entry name" value="Thiamin_PyroP_enz_TPP-bd_dom"/>
</dbReference>
<dbReference type="PROSITE" id="PS00187">
    <property type="entry name" value="TPP_ENZYMES"/>
    <property type="match status" value="1"/>
</dbReference>
<evidence type="ECO:0000256" key="3">
    <source>
        <dbReference type="RuleBase" id="RU362132"/>
    </source>
</evidence>
<dbReference type="Pfam" id="PF02775">
    <property type="entry name" value="TPP_enzyme_C"/>
    <property type="match status" value="1"/>
</dbReference>
<evidence type="ECO:0000259" key="4">
    <source>
        <dbReference type="Pfam" id="PF00205"/>
    </source>
</evidence>
<dbReference type="Pfam" id="PF00205">
    <property type="entry name" value="TPP_enzyme_M"/>
    <property type="match status" value="1"/>
</dbReference>
<dbReference type="GO" id="GO:0102481">
    <property type="term" value="F:3D-(3,5/4)-trihydroxycyclohexane-1,2-dione hydrolase activity"/>
    <property type="evidence" value="ECO:0007669"/>
    <property type="project" value="UniProtKB-EC"/>
</dbReference>
<keyword evidence="8" id="KW-1185">Reference proteome</keyword>
<feature type="domain" description="Thiamine pyrophosphate enzyme N-terminal TPP-binding" evidence="6">
    <location>
        <begin position="56"/>
        <end position="132"/>
    </location>
</feature>
<dbReference type="Gene3D" id="3.40.50.1220">
    <property type="entry name" value="TPP-binding domain"/>
    <property type="match status" value="1"/>
</dbReference>
<dbReference type="SUPFAM" id="SSF52518">
    <property type="entry name" value="Thiamin diphosphate-binding fold (THDP-binding)"/>
    <property type="match status" value="2"/>
</dbReference>
<evidence type="ECO:0000313" key="8">
    <source>
        <dbReference type="Proteomes" id="UP000611708"/>
    </source>
</evidence>